<name>A0A0G1MQI5_9BACT</name>
<protein>
    <submittedName>
        <fullName evidence="5">General secretory pathway protein E</fullName>
    </submittedName>
</protein>
<dbReference type="InterPro" id="IPR007831">
    <property type="entry name" value="T2SS_GspE_N"/>
</dbReference>
<feature type="domain" description="AAA+ ATPase" evidence="4">
    <location>
        <begin position="324"/>
        <end position="445"/>
    </location>
</feature>
<dbReference type="AlphaFoldDB" id="A0A0G1MQI5"/>
<comment type="similarity">
    <text evidence="1">Belongs to the GSP E family.</text>
</comment>
<dbReference type="InterPro" id="IPR003593">
    <property type="entry name" value="AAA+_ATPase"/>
</dbReference>
<keyword evidence="2" id="KW-0547">Nucleotide-binding</keyword>
<dbReference type="PATRIC" id="fig|1618581.3.peg.233"/>
<dbReference type="InterPro" id="IPR037257">
    <property type="entry name" value="T2SS_E_N_sf"/>
</dbReference>
<dbReference type="InterPro" id="IPR001482">
    <property type="entry name" value="T2SS/T4SS_dom"/>
</dbReference>
<sequence>MPTAQAAPVNVNGETGTLADILVSMGVLDTKRAEQVKLAEIQSGSPQEDIIRKGSLVPEEKLIQAKAQLYNIPYIDLSGAPVAPAALATLPSEVAERFKVFPITVDRKDKSMTLAMADPMDLSAIEFIEQKTGLRVKPYAALPAQIEDFIQTRYATTLTQEVTEALKEARPEEEIKPLEAVKGGFIREEKIAEIVSQILDFAIKSRASDVHIEPQEKSTRVRYRIDGILQEKLTIPKELHDSLISRIKILSGMKIDEKRLPQDGRFNFKGSEEEVDLRISSLPTTWGEKIVMRLLKKTGGVPTLPELGLRGRGLKNLQDAILRPHGIILICGPTGSGKTTTLYSVISALNTPKVNIVTLEDPVEYKIPGVNQVQINPAVGLTFADGLRSFLRQDPNIILVGEIRDRETADLAVQAALTGHLVFSTLHTNNASGALPRLLDMGAEPYLLASSMTCIVAQRVVRKTHEDCKEAYVPEPKVLEEMKAILSNLWQPQGEVKLFKGKGDPECGNSGYYGRVGMFEVLPVTEKISKLILERSSASDIEKQAREEGMVTLKQDGYLKVAEGITTVEEVLRVAQE</sequence>
<dbReference type="Proteomes" id="UP000034329">
    <property type="component" value="Unassembled WGS sequence"/>
</dbReference>
<dbReference type="Pfam" id="PF00437">
    <property type="entry name" value="T2SSE"/>
    <property type="match status" value="1"/>
</dbReference>
<evidence type="ECO:0000256" key="3">
    <source>
        <dbReference type="ARBA" id="ARBA00022840"/>
    </source>
</evidence>
<evidence type="ECO:0000313" key="6">
    <source>
        <dbReference type="Proteomes" id="UP000034329"/>
    </source>
</evidence>
<dbReference type="CDD" id="cd01129">
    <property type="entry name" value="PulE-GspE-like"/>
    <property type="match status" value="1"/>
</dbReference>
<evidence type="ECO:0000256" key="2">
    <source>
        <dbReference type="ARBA" id="ARBA00022741"/>
    </source>
</evidence>
<dbReference type="SUPFAM" id="SSF160246">
    <property type="entry name" value="EspE N-terminal domain-like"/>
    <property type="match status" value="1"/>
</dbReference>
<dbReference type="Gene3D" id="3.30.300.160">
    <property type="entry name" value="Type II secretion system, protein E, N-terminal domain"/>
    <property type="match status" value="1"/>
</dbReference>
<dbReference type="SUPFAM" id="SSF52540">
    <property type="entry name" value="P-loop containing nucleoside triphosphate hydrolases"/>
    <property type="match status" value="1"/>
</dbReference>
<dbReference type="SMART" id="SM00382">
    <property type="entry name" value="AAA"/>
    <property type="match status" value="1"/>
</dbReference>
<dbReference type="GO" id="GO:0016887">
    <property type="term" value="F:ATP hydrolysis activity"/>
    <property type="evidence" value="ECO:0007669"/>
    <property type="project" value="TreeGrafter"/>
</dbReference>
<accession>A0A0G1MQI5</accession>
<keyword evidence="3" id="KW-0067">ATP-binding</keyword>
<organism evidence="5 6">
    <name type="scientific">Candidatus Woesebacteria bacterium GW2011_GWB1_45_5</name>
    <dbReference type="NCBI Taxonomy" id="1618581"/>
    <lineage>
        <taxon>Bacteria</taxon>
        <taxon>Candidatus Woeseibacteriota</taxon>
    </lineage>
</organism>
<dbReference type="PANTHER" id="PTHR30258">
    <property type="entry name" value="TYPE II SECRETION SYSTEM PROTEIN GSPE-RELATED"/>
    <property type="match status" value="1"/>
</dbReference>
<evidence type="ECO:0000256" key="1">
    <source>
        <dbReference type="ARBA" id="ARBA00006611"/>
    </source>
</evidence>
<proteinExistence type="inferred from homology"/>
<dbReference type="GO" id="GO:0005524">
    <property type="term" value="F:ATP binding"/>
    <property type="evidence" value="ECO:0007669"/>
    <property type="project" value="UniProtKB-KW"/>
</dbReference>
<comment type="caution">
    <text evidence="5">The sequence shown here is derived from an EMBL/GenBank/DDBJ whole genome shotgun (WGS) entry which is preliminary data.</text>
</comment>
<dbReference type="EMBL" id="LCLA01000013">
    <property type="protein sequence ID" value="KKU10387.1"/>
    <property type="molecule type" value="Genomic_DNA"/>
</dbReference>
<dbReference type="InterPro" id="IPR027417">
    <property type="entry name" value="P-loop_NTPase"/>
</dbReference>
<dbReference type="Gene3D" id="3.40.50.300">
    <property type="entry name" value="P-loop containing nucleotide triphosphate hydrolases"/>
    <property type="match status" value="1"/>
</dbReference>
<reference evidence="5 6" key="1">
    <citation type="journal article" date="2015" name="Nature">
        <title>rRNA introns, odd ribosomes, and small enigmatic genomes across a large radiation of phyla.</title>
        <authorList>
            <person name="Brown C.T."/>
            <person name="Hug L.A."/>
            <person name="Thomas B.C."/>
            <person name="Sharon I."/>
            <person name="Castelle C.J."/>
            <person name="Singh A."/>
            <person name="Wilkins M.J."/>
            <person name="Williams K.H."/>
            <person name="Banfield J.F."/>
        </authorList>
    </citation>
    <scope>NUCLEOTIDE SEQUENCE [LARGE SCALE GENOMIC DNA]</scope>
</reference>
<dbReference type="FunFam" id="3.40.50.300:FF:000398">
    <property type="entry name" value="Type IV pilus assembly ATPase PilB"/>
    <property type="match status" value="1"/>
</dbReference>
<dbReference type="Pfam" id="PF05157">
    <property type="entry name" value="MshEN"/>
    <property type="match status" value="1"/>
</dbReference>
<evidence type="ECO:0000313" key="5">
    <source>
        <dbReference type="EMBL" id="KKU10387.1"/>
    </source>
</evidence>
<gene>
    <name evidence="5" type="ORF">UX13_C0013G0003</name>
</gene>
<dbReference type="PANTHER" id="PTHR30258:SF2">
    <property type="entry name" value="COMG OPERON PROTEIN 1"/>
    <property type="match status" value="1"/>
</dbReference>
<dbReference type="Gene3D" id="3.30.450.90">
    <property type="match status" value="1"/>
</dbReference>
<evidence type="ECO:0000259" key="4">
    <source>
        <dbReference type="SMART" id="SM00382"/>
    </source>
</evidence>
<dbReference type="GO" id="GO:0005886">
    <property type="term" value="C:plasma membrane"/>
    <property type="evidence" value="ECO:0007669"/>
    <property type="project" value="TreeGrafter"/>
</dbReference>